<proteinExistence type="predicted"/>
<gene>
    <name evidence="1" type="ORF">Tco_0953755</name>
</gene>
<dbReference type="Proteomes" id="UP001151760">
    <property type="component" value="Unassembled WGS sequence"/>
</dbReference>
<accession>A0ABQ5E0V5</accession>
<reference evidence="1" key="1">
    <citation type="journal article" date="2022" name="Int. J. Mol. Sci.">
        <title>Draft Genome of Tanacetum Coccineum: Genomic Comparison of Closely Related Tanacetum-Family Plants.</title>
        <authorList>
            <person name="Yamashiro T."/>
            <person name="Shiraishi A."/>
            <person name="Nakayama K."/>
            <person name="Satake H."/>
        </authorList>
    </citation>
    <scope>NUCLEOTIDE SEQUENCE</scope>
</reference>
<evidence type="ECO:0000313" key="1">
    <source>
        <dbReference type="EMBL" id="GJT45040.1"/>
    </source>
</evidence>
<evidence type="ECO:0000313" key="2">
    <source>
        <dbReference type="Proteomes" id="UP001151760"/>
    </source>
</evidence>
<name>A0ABQ5E0V5_9ASTR</name>
<keyword evidence="2" id="KW-1185">Reference proteome</keyword>
<protein>
    <recommendedName>
        <fullName evidence="3">Integrase, catalytic region, zinc finger, CCHC-type, peptidase aspartic, catalytic</fullName>
    </recommendedName>
</protein>
<sequence>MTKQERASMLYDEFDKFTSEPGESIHSYYLRYAKLINDMNMIPMHMSNMQINTKCVNHLQPEWSRFIIAAKQARDLHVQTFKWPVTEIRIVQGKTILRYAAMLERLKLHEVKDSEWFKDKMLLAQSQEAGVMLHEEQQDFLADRLEENDDSTYMVTIQDEVDHYVPPPIQNKDMTLSVNDHMKSQVDHCNMSSTQEERDLLGKFDDCIKRRTTLSPRDIDSWEQSDIKGAFTKDVIPFFKNLKETFKLFEKGLNDEIWLPTALLLFFYLLFNAACKFNHDVVGGDTKRCIMPSSRDVVHHDIAHYIPMYLRTRGFTGHEREIYKSLVNRLFHEGRSYLHDFLRNDTKIFATLSTGGAIGFDCLLDINEQIFPIFVLQFYKSVWLIRNLNGTLCIGFVIDNVETVLTLENFGRILRIPYEGVCLYSSEWSISSLQRSCDPHPNLYPPPHEDPSLVCDALFHPRTEPKTRTIKSDSVTLEPFQMINNELRENFKKWEIILSDNAISLTGHKDHPNVSLCYMLYCLANGKPFNLAYFIAHRMVSRCCPLTNRCHLWTAPATLKCPNSILFHITTKSSLSTLSSAVLSSASSDVTHTSVYTDSEPAKAFWGSDDEEISDGGIPRVIILGYDGTPDSGVAPPSPIYIP</sequence>
<comment type="caution">
    <text evidence="1">The sequence shown here is derived from an EMBL/GenBank/DDBJ whole genome shotgun (WGS) entry which is preliminary data.</text>
</comment>
<evidence type="ECO:0008006" key="3">
    <source>
        <dbReference type="Google" id="ProtNLM"/>
    </source>
</evidence>
<dbReference type="EMBL" id="BQNB010015866">
    <property type="protein sequence ID" value="GJT45040.1"/>
    <property type="molecule type" value="Genomic_DNA"/>
</dbReference>
<reference evidence="1" key="2">
    <citation type="submission" date="2022-01" db="EMBL/GenBank/DDBJ databases">
        <authorList>
            <person name="Yamashiro T."/>
            <person name="Shiraishi A."/>
            <person name="Satake H."/>
            <person name="Nakayama K."/>
        </authorList>
    </citation>
    <scope>NUCLEOTIDE SEQUENCE</scope>
</reference>
<organism evidence="1 2">
    <name type="scientific">Tanacetum coccineum</name>
    <dbReference type="NCBI Taxonomy" id="301880"/>
    <lineage>
        <taxon>Eukaryota</taxon>
        <taxon>Viridiplantae</taxon>
        <taxon>Streptophyta</taxon>
        <taxon>Embryophyta</taxon>
        <taxon>Tracheophyta</taxon>
        <taxon>Spermatophyta</taxon>
        <taxon>Magnoliopsida</taxon>
        <taxon>eudicotyledons</taxon>
        <taxon>Gunneridae</taxon>
        <taxon>Pentapetalae</taxon>
        <taxon>asterids</taxon>
        <taxon>campanulids</taxon>
        <taxon>Asterales</taxon>
        <taxon>Asteraceae</taxon>
        <taxon>Asteroideae</taxon>
        <taxon>Anthemideae</taxon>
        <taxon>Anthemidinae</taxon>
        <taxon>Tanacetum</taxon>
    </lineage>
</organism>